<keyword evidence="6 8" id="KW-1133">Transmembrane helix</keyword>
<evidence type="ECO:0000256" key="8">
    <source>
        <dbReference type="SAM" id="Phobius"/>
    </source>
</evidence>
<evidence type="ECO:0000256" key="2">
    <source>
        <dbReference type="ARBA" id="ARBA00008335"/>
    </source>
</evidence>
<comment type="similarity">
    <text evidence="2">Belongs to the major facilitator superfamily.</text>
</comment>
<feature type="transmembrane region" description="Helical" evidence="8">
    <location>
        <begin position="21"/>
        <end position="41"/>
    </location>
</feature>
<organism evidence="10 11">
    <name type="scientific">Pontivivens ytuae</name>
    <dbReference type="NCBI Taxonomy" id="2789856"/>
    <lineage>
        <taxon>Bacteria</taxon>
        <taxon>Pseudomonadati</taxon>
        <taxon>Pseudomonadota</taxon>
        <taxon>Alphaproteobacteria</taxon>
        <taxon>Rhodobacterales</taxon>
        <taxon>Paracoccaceae</taxon>
        <taxon>Pontivivens</taxon>
    </lineage>
</organism>
<protein>
    <submittedName>
        <fullName evidence="10">MFS transporter</fullName>
    </submittedName>
</protein>
<dbReference type="SUPFAM" id="SSF103473">
    <property type="entry name" value="MFS general substrate transporter"/>
    <property type="match status" value="1"/>
</dbReference>
<keyword evidence="4" id="KW-1003">Cell membrane</keyword>
<feature type="transmembrane region" description="Helical" evidence="8">
    <location>
        <begin position="345"/>
        <end position="362"/>
    </location>
</feature>
<dbReference type="InterPro" id="IPR020846">
    <property type="entry name" value="MFS_dom"/>
</dbReference>
<name>A0A7S9LVZ8_9RHOB</name>
<evidence type="ECO:0000256" key="3">
    <source>
        <dbReference type="ARBA" id="ARBA00022448"/>
    </source>
</evidence>
<dbReference type="Proteomes" id="UP000594800">
    <property type="component" value="Chromosome"/>
</dbReference>
<dbReference type="PANTHER" id="PTHR43271">
    <property type="entry name" value="BLL2771 PROTEIN"/>
    <property type="match status" value="1"/>
</dbReference>
<accession>A0A7S9LVZ8</accession>
<feature type="transmembrane region" description="Helical" evidence="8">
    <location>
        <begin position="114"/>
        <end position="132"/>
    </location>
</feature>
<dbReference type="InterPro" id="IPR011701">
    <property type="entry name" value="MFS"/>
</dbReference>
<feature type="transmembrane region" description="Helical" evidence="8">
    <location>
        <begin position="85"/>
        <end position="102"/>
    </location>
</feature>
<dbReference type="InterPro" id="IPR036259">
    <property type="entry name" value="MFS_trans_sf"/>
</dbReference>
<dbReference type="PROSITE" id="PS50850">
    <property type="entry name" value="MFS"/>
    <property type="match status" value="1"/>
</dbReference>
<dbReference type="Gene3D" id="1.20.1250.20">
    <property type="entry name" value="MFS general substrate transporter like domains"/>
    <property type="match status" value="1"/>
</dbReference>
<dbReference type="GO" id="GO:0005886">
    <property type="term" value="C:plasma membrane"/>
    <property type="evidence" value="ECO:0007669"/>
    <property type="project" value="UniProtKB-SubCell"/>
</dbReference>
<evidence type="ECO:0000256" key="7">
    <source>
        <dbReference type="ARBA" id="ARBA00023136"/>
    </source>
</evidence>
<evidence type="ECO:0000313" key="10">
    <source>
        <dbReference type="EMBL" id="QPH56173.1"/>
    </source>
</evidence>
<feature type="transmembrane region" description="Helical" evidence="8">
    <location>
        <begin position="224"/>
        <end position="244"/>
    </location>
</feature>
<feature type="transmembrane region" description="Helical" evidence="8">
    <location>
        <begin position="256"/>
        <end position="276"/>
    </location>
</feature>
<dbReference type="KEGG" id="poz:I0K15_09165"/>
<dbReference type="Pfam" id="PF07690">
    <property type="entry name" value="MFS_1"/>
    <property type="match status" value="1"/>
</dbReference>
<evidence type="ECO:0000256" key="4">
    <source>
        <dbReference type="ARBA" id="ARBA00022475"/>
    </source>
</evidence>
<keyword evidence="3" id="KW-0813">Transport</keyword>
<comment type="subcellular location">
    <subcellularLocation>
        <location evidence="1">Cell membrane</location>
        <topology evidence="1">Multi-pass membrane protein</topology>
    </subcellularLocation>
</comment>
<evidence type="ECO:0000256" key="5">
    <source>
        <dbReference type="ARBA" id="ARBA00022692"/>
    </source>
</evidence>
<feature type="transmembrane region" description="Helical" evidence="8">
    <location>
        <begin position="314"/>
        <end position="333"/>
    </location>
</feature>
<dbReference type="EMBL" id="CP064942">
    <property type="protein sequence ID" value="QPH56173.1"/>
    <property type="molecule type" value="Genomic_DNA"/>
</dbReference>
<reference evidence="10 11" key="1">
    <citation type="submission" date="2020-11" db="EMBL/GenBank/DDBJ databases">
        <title>Description of Pontivivens ytuae sp. nov. isolated from deep sea sediment of Mariana Trench.</title>
        <authorList>
            <person name="Wang Z."/>
            <person name="Sun Q.-L."/>
            <person name="Xu X.-D."/>
            <person name="Tang Y.-Z."/>
            <person name="Zhang J."/>
        </authorList>
    </citation>
    <scope>NUCLEOTIDE SEQUENCE [LARGE SCALE GENOMIC DNA]</scope>
    <source>
        <strain evidence="10 11">MT2928</strain>
    </source>
</reference>
<evidence type="ECO:0000256" key="1">
    <source>
        <dbReference type="ARBA" id="ARBA00004651"/>
    </source>
</evidence>
<keyword evidence="11" id="KW-1185">Reference proteome</keyword>
<dbReference type="PANTHER" id="PTHR43271:SF2">
    <property type="entry name" value="BLL2771 PROTEIN"/>
    <property type="match status" value="1"/>
</dbReference>
<dbReference type="AlphaFoldDB" id="A0A7S9LVZ8"/>
<dbReference type="GO" id="GO:0022857">
    <property type="term" value="F:transmembrane transporter activity"/>
    <property type="evidence" value="ECO:0007669"/>
    <property type="project" value="InterPro"/>
</dbReference>
<keyword evidence="7 8" id="KW-0472">Membrane</keyword>
<feature type="domain" description="Major facilitator superfamily (MFS) profile" evidence="9">
    <location>
        <begin position="19"/>
        <end position="394"/>
    </location>
</feature>
<feature type="transmembrane region" description="Helical" evidence="8">
    <location>
        <begin position="53"/>
        <end position="76"/>
    </location>
</feature>
<feature type="transmembrane region" description="Helical" evidence="8">
    <location>
        <begin position="174"/>
        <end position="193"/>
    </location>
</feature>
<dbReference type="CDD" id="cd17324">
    <property type="entry name" value="MFS_NepI_like"/>
    <property type="match status" value="1"/>
</dbReference>
<evidence type="ECO:0000259" key="9">
    <source>
        <dbReference type="PROSITE" id="PS50850"/>
    </source>
</evidence>
<feature type="transmembrane region" description="Helical" evidence="8">
    <location>
        <begin position="288"/>
        <end position="308"/>
    </location>
</feature>
<feature type="transmembrane region" description="Helical" evidence="8">
    <location>
        <begin position="368"/>
        <end position="388"/>
    </location>
</feature>
<evidence type="ECO:0000313" key="11">
    <source>
        <dbReference type="Proteomes" id="UP000594800"/>
    </source>
</evidence>
<evidence type="ECO:0000256" key="6">
    <source>
        <dbReference type="ARBA" id="ARBA00022989"/>
    </source>
</evidence>
<sequence length="394" mass="41244">MAAELEDAPPETRMTVLRRSAIIATVAFLTLIDLFGSQALLPTLTEAYGVSSAAMGVAVNASTIGMAAASLLVALFSRRINRKRGIWICLACLSVPTALLGVTEDLTTFTLLRIAQGVFMSTAFALTLTYLSEECHISAIGGAMAAYITGNVASNLLGRMLASGVADNIGLSESFFTFSALNLAGAIIAYRFIGAASPPREDQGGGAGIGTMLALARDRALRGIFAIGFIVLFVFVAVFTYVNFVISAPPFELPQIAIGFVYLVFAPSILTTPLAAVAFRRYGARRSFLASMAVTLVGLGLVATPMLITVLAGLTLIGAGLFFGQSIATAYIGRMPGHDHAVTNGVYLAFYYVGGIVGAFVVGQIFEAVGWTAAIALLAVLILIAAWLGRAMER</sequence>
<proteinExistence type="inferred from homology"/>
<feature type="transmembrane region" description="Helical" evidence="8">
    <location>
        <begin position="144"/>
        <end position="162"/>
    </location>
</feature>
<keyword evidence="5 8" id="KW-0812">Transmembrane</keyword>
<gene>
    <name evidence="10" type="ORF">I0K15_09165</name>
</gene>